<accession>A0AAV6HQV9</accession>
<evidence type="ECO:0000313" key="7">
    <source>
        <dbReference type="EMBL" id="KAG5514417.1"/>
    </source>
</evidence>
<dbReference type="InterPro" id="IPR006121">
    <property type="entry name" value="HMA_dom"/>
</dbReference>
<comment type="caution">
    <text evidence="7">The sequence shown here is derived from an EMBL/GenBank/DDBJ whole genome shotgun (WGS) entry which is preliminary data.</text>
</comment>
<evidence type="ECO:0000256" key="4">
    <source>
        <dbReference type="ARBA" id="ARBA00023289"/>
    </source>
</evidence>
<name>A0AAV6HQV9_9ERIC</name>
<dbReference type="Pfam" id="PF00403">
    <property type="entry name" value="HMA"/>
    <property type="match status" value="1"/>
</dbReference>
<dbReference type="Proteomes" id="UP000823749">
    <property type="component" value="Chromosome 13"/>
</dbReference>
<proteinExistence type="inferred from homology"/>
<dbReference type="SUPFAM" id="SSF55008">
    <property type="entry name" value="HMA, heavy metal-associated domain"/>
    <property type="match status" value="1"/>
</dbReference>
<evidence type="ECO:0000259" key="6">
    <source>
        <dbReference type="Pfam" id="PF00403"/>
    </source>
</evidence>
<evidence type="ECO:0000256" key="2">
    <source>
        <dbReference type="ARBA" id="ARBA00022481"/>
    </source>
</evidence>
<evidence type="ECO:0000256" key="1">
    <source>
        <dbReference type="ARBA" id="ARBA00004170"/>
    </source>
</evidence>
<protein>
    <recommendedName>
        <fullName evidence="6">HMA domain-containing protein</fullName>
    </recommendedName>
</protein>
<dbReference type="GO" id="GO:0046872">
    <property type="term" value="F:metal ion binding"/>
    <property type="evidence" value="ECO:0007669"/>
    <property type="project" value="UniProtKB-KW"/>
</dbReference>
<dbReference type="PANTHER" id="PTHR45868:SF80">
    <property type="entry name" value="F15K9.8-RELATED"/>
    <property type="match status" value="1"/>
</dbReference>
<evidence type="ECO:0000313" key="8">
    <source>
        <dbReference type="Proteomes" id="UP000823749"/>
    </source>
</evidence>
<keyword evidence="2" id="KW-0488">Methylation</keyword>
<gene>
    <name evidence="7" type="ORF">RHGRI_035739</name>
</gene>
<evidence type="ECO:0000256" key="5">
    <source>
        <dbReference type="ARBA" id="ARBA00024045"/>
    </source>
</evidence>
<keyword evidence="3" id="KW-0479">Metal-binding</keyword>
<dbReference type="AlphaFoldDB" id="A0AAV6HQV9"/>
<keyword evidence="4" id="KW-0449">Lipoprotein</keyword>
<dbReference type="InterPro" id="IPR036163">
    <property type="entry name" value="HMA_dom_sf"/>
</dbReference>
<dbReference type="Gene3D" id="3.30.70.100">
    <property type="match status" value="1"/>
</dbReference>
<keyword evidence="8" id="KW-1185">Reference proteome</keyword>
<sequence length="165" mass="18409">MANPKSFVLELAENCQCQCCKEKLEKVKKIDGVHSLSIDAKTMTISGTVDPQKVIKYLEKHNKQAKLVPKEIPPKRNNHNVQIFVLPQPVIVQEFNDQNLVAQVRELAENVKGLEQVEISYTKNVKVTINGKNKDEGDCYGGHGTGTSSGGLRPHGKDIIPCQYW</sequence>
<reference evidence="7 8" key="1">
    <citation type="submission" date="2020-08" db="EMBL/GenBank/DDBJ databases">
        <title>Plant Genome Project.</title>
        <authorList>
            <person name="Zhang R.-G."/>
        </authorList>
    </citation>
    <scope>NUCLEOTIDE SEQUENCE [LARGE SCALE GENOMIC DNA]</scope>
    <source>
        <strain evidence="7">WSP0</strain>
        <tissue evidence="7">Leaf</tissue>
    </source>
</reference>
<dbReference type="PANTHER" id="PTHR45868">
    <property type="entry name" value="HEAVY METAL-ASSOCIATED ISOPRENYLATED PLANT PROTEIN 33-RELATED"/>
    <property type="match status" value="1"/>
</dbReference>
<dbReference type="EMBL" id="JACTNZ010000013">
    <property type="protein sequence ID" value="KAG5514417.1"/>
    <property type="molecule type" value="Genomic_DNA"/>
</dbReference>
<evidence type="ECO:0000256" key="3">
    <source>
        <dbReference type="ARBA" id="ARBA00022723"/>
    </source>
</evidence>
<comment type="subcellular location">
    <subcellularLocation>
        <location evidence="1">Membrane</location>
        <topology evidence="1">Peripheral membrane protein</topology>
    </subcellularLocation>
</comment>
<feature type="domain" description="HMA" evidence="6">
    <location>
        <begin position="16"/>
        <end position="63"/>
    </location>
</feature>
<organism evidence="7 8">
    <name type="scientific">Rhododendron griersonianum</name>
    <dbReference type="NCBI Taxonomy" id="479676"/>
    <lineage>
        <taxon>Eukaryota</taxon>
        <taxon>Viridiplantae</taxon>
        <taxon>Streptophyta</taxon>
        <taxon>Embryophyta</taxon>
        <taxon>Tracheophyta</taxon>
        <taxon>Spermatophyta</taxon>
        <taxon>Magnoliopsida</taxon>
        <taxon>eudicotyledons</taxon>
        <taxon>Gunneridae</taxon>
        <taxon>Pentapetalae</taxon>
        <taxon>asterids</taxon>
        <taxon>Ericales</taxon>
        <taxon>Ericaceae</taxon>
        <taxon>Ericoideae</taxon>
        <taxon>Rhodoreae</taxon>
        <taxon>Rhododendron</taxon>
    </lineage>
</organism>
<keyword evidence="4" id="KW-0636">Prenylation</keyword>
<comment type="similarity">
    <text evidence="5">Belongs to the HIPP family.</text>
</comment>